<protein>
    <submittedName>
        <fullName evidence="4">Lipoprotein</fullName>
    </submittedName>
</protein>
<dbReference type="EMBL" id="LR134516">
    <property type="protein sequence ID" value="VEJ20533.1"/>
    <property type="molecule type" value="Genomic_DNA"/>
</dbReference>
<dbReference type="AlphaFoldDB" id="A0A3S5BV20"/>
<dbReference type="Gene3D" id="1.20.1270.180">
    <property type="match status" value="1"/>
</dbReference>
<dbReference type="PROSITE" id="PS51257">
    <property type="entry name" value="PROKAR_LIPOPROTEIN"/>
    <property type="match status" value="1"/>
</dbReference>
<dbReference type="RefSeq" id="WP_126303812.1">
    <property type="nucleotide sequence ID" value="NZ_LR134516.1"/>
</dbReference>
<organism evidence="4 5">
    <name type="scientific">Neisseria animaloris</name>
    <dbReference type="NCBI Taxonomy" id="326522"/>
    <lineage>
        <taxon>Bacteria</taxon>
        <taxon>Pseudomonadati</taxon>
        <taxon>Pseudomonadota</taxon>
        <taxon>Betaproteobacteria</taxon>
        <taxon>Neisseriales</taxon>
        <taxon>Neisseriaceae</taxon>
        <taxon>Neisseria</taxon>
    </lineage>
</organism>
<proteinExistence type="predicted"/>
<name>A0A3S5BV20_9NEIS</name>
<dbReference type="InterPro" id="IPR009739">
    <property type="entry name" value="LprI-like_N"/>
</dbReference>
<feature type="domain" description="Lysozyme inhibitor LprI-like N-terminal" evidence="3">
    <location>
        <begin position="259"/>
        <end position="332"/>
    </location>
</feature>
<sequence>MLKKLLTLTLIASALSACGNEKPQPENKLLCNSPAVVQNVRINVQEIIKQEAQNFANSDTRQFVDADKIIAAATQLSISLENPVQETNDGTPICKADLNIKIPDNIYDTAQTNSPLLYGERSIEKLVQSRISGTPLSYDKGTFSRPLRYTPSAAEGQTAVNYEDNALTATAQTIATALLPYGIKSLLMINGQAVSLEDALKPNQPTPEPPPIDPLDILENNAASEAVESSLPESPAPEVLTPETRPGDISFSANELEQARSNNQASNNEINRIWNTIDKSVQKELLEDQREWIQNKNLNCRRAAAQAETTLQAEYLQLQCDTRMTRERSQYLQGYSIN</sequence>
<keyword evidence="2" id="KW-0732">Signal</keyword>
<evidence type="ECO:0000259" key="3">
    <source>
        <dbReference type="Pfam" id="PF07007"/>
    </source>
</evidence>
<dbReference type="Pfam" id="PF07007">
    <property type="entry name" value="LprI"/>
    <property type="match status" value="1"/>
</dbReference>
<feature type="chain" id="PRO_5018705392" evidence="2">
    <location>
        <begin position="20"/>
        <end position="338"/>
    </location>
</feature>
<evidence type="ECO:0000313" key="5">
    <source>
        <dbReference type="Proteomes" id="UP000268229"/>
    </source>
</evidence>
<gene>
    <name evidence="4" type="ORF">NCTC12227_00240</name>
</gene>
<feature type="signal peptide" evidence="2">
    <location>
        <begin position="1"/>
        <end position="19"/>
    </location>
</feature>
<keyword evidence="5" id="KW-1185">Reference proteome</keyword>
<dbReference type="OrthoDB" id="8607286at2"/>
<keyword evidence="4" id="KW-0449">Lipoprotein</keyword>
<dbReference type="STRING" id="326522.BWD08_00940"/>
<evidence type="ECO:0000256" key="1">
    <source>
        <dbReference type="SAM" id="MobiDB-lite"/>
    </source>
</evidence>
<dbReference type="KEGG" id="nani:NCTC12227_00240"/>
<feature type="region of interest" description="Disordered" evidence="1">
    <location>
        <begin position="224"/>
        <end position="249"/>
    </location>
</feature>
<evidence type="ECO:0000313" key="4">
    <source>
        <dbReference type="EMBL" id="VEJ20533.1"/>
    </source>
</evidence>
<dbReference type="Proteomes" id="UP000268229">
    <property type="component" value="Chromosome"/>
</dbReference>
<accession>A0A3S5BV20</accession>
<reference evidence="4 5" key="1">
    <citation type="submission" date="2018-12" db="EMBL/GenBank/DDBJ databases">
        <authorList>
            <consortium name="Pathogen Informatics"/>
        </authorList>
    </citation>
    <scope>NUCLEOTIDE SEQUENCE [LARGE SCALE GENOMIC DNA]</scope>
    <source>
        <strain evidence="4 5">NCTC12227</strain>
    </source>
</reference>
<evidence type="ECO:0000256" key="2">
    <source>
        <dbReference type="SAM" id="SignalP"/>
    </source>
</evidence>